<evidence type="ECO:0000313" key="1">
    <source>
        <dbReference type="EMBL" id="KAK3697721.1"/>
    </source>
</evidence>
<proteinExistence type="predicted"/>
<dbReference type="Proteomes" id="UP001281147">
    <property type="component" value="Unassembled WGS sequence"/>
</dbReference>
<evidence type="ECO:0000313" key="2">
    <source>
        <dbReference type="Proteomes" id="UP001281147"/>
    </source>
</evidence>
<dbReference type="EMBL" id="JAUTXU010000221">
    <property type="protein sequence ID" value="KAK3697721.1"/>
    <property type="molecule type" value="Genomic_DNA"/>
</dbReference>
<sequence>MSLSKWLSKFVTGAPWSPLRFPSNGFKVFGNDVWLDEEYLDDFAKGVYYPIKLGEILVTRYQVVGKLGFGTSSTVWLARDMQARRHVALKVYTRGQHHDKEFKLYQTIGKTSPGHPGHRHVRTALEAFTIEHNNADHLCLVQKPMWDSFRDLLERNPTHRFSEDLLKAGLQQVFVALDFLHSECKLVHTDIKGDNILQEIEDNSILEEFVQTELEYPVPRKLVDGKTIYASRTFNTPKIFGAAVLSDFGSAERGDEARHHNAQPDVYRSPEVMLKADWSYPVDIWNVGVMIWDLFEDKHMFYGEDPDGKGYSTRAHLAEIISLLGPPPHDLLERGRRVKEFFDEKGQFIADVPVPKDSLEQSEENLEGDNKKAFLEFMRCMLQWRPEDRKTAKELLEHPWLKS</sequence>
<protein>
    <submittedName>
        <fullName evidence="1">Uncharacterized protein</fullName>
    </submittedName>
</protein>
<organism evidence="1 2">
    <name type="scientific">Vermiconidia calcicola</name>
    <dbReference type="NCBI Taxonomy" id="1690605"/>
    <lineage>
        <taxon>Eukaryota</taxon>
        <taxon>Fungi</taxon>
        <taxon>Dikarya</taxon>
        <taxon>Ascomycota</taxon>
        <taxon>Pezizomycotina</taxon>
        <taxon>Dothideomycetes</taxon>
        <taxon>Dothideomycetidae</taxon>
        <taxon>Mycosphaerellales</taxon>
        <taxon>Extremaceae</taxon>
        <taxon>Vermiconidia</taxon>
    </lineage>
</organism>
<reference evidence="1" key="1">
    <citation type="submission" date="2023-07" db="EMBL/GenBank/DDBJ databases">
        <title>Black Yeasts Isolated from many extreme environments.</title>
        <authorList>
            <person name="Coleine C."/>
            <person name="Stajich J.E."/>
            <person name="Selbmann L."/>
        </authorList>
    </citation>
    <scope>NUCLEOTIDE SEQUENCE</scope>
    <source>
        <strain evidence="1">CCFEE 5714</strain>
    </source>
</reference>
<accession>A0ACC3MLL0</accession>
<keyword evidence="2" id="KW-1185">Reference proteome</keyword>
<gene>
    <name evidence="1" type="ORF">LTR37_017303</name>
</gene>
<comment type="caution">
    <text evidence="1">The sequence shown here is derived from an EMBL/GenBank/DDBJ whole genome shotgun (WGS) entry which is preliminary data.</text>
</comment>
<name>A0ACC3MLL0_9PEZI</name>